<dbReference type="SUPFAM" id="SSF55729">
    <property type="entry name" value="Acyl-CoA N-acyltransferases (Nat)"/>
    <property type="match status" value="1"/>
</dbReference>
<sequence>MGRKPKIHSVSKQASGAPTSRLCIGDCNVSIPPGLSYKCSDSSISITVPKRGQLCIAGSINSKGRQGPREGVSVQLLNPKLLDHEDSRLLKDVLKLYNTELPAMSFAANTGKESPFLDMCVNSGKYCTLVLRKSTSITDEVVAAISYQILPTDTQYVEIVLAAVGKDYQRKGLGSLLVSELRRRLQDVGVLTVFCWGDKESEEFWVKQGFIEVANVDRLGKPRKLPIKPEIRRAMSIPGNATLLVFVMCKKVPIGVYQSASKAAETPPKLAHQPALFELTNEALPASCSQRSPALPITTPVIGELRAPPQTPVMLAPHIQSEKSFAIVPFNMDSAFSSVMNYKESQFNTPNKGNAFVDIPIEPVSPLTFAAPTEYGTPTGDAYDLGESANLFHEHYPGANNEARSTSNKKSNRVRQYKRGRKRKNPSILQVEISKKLKNSPQTRNVYDSELRESQRCGSNVRADPGPHVSMDLLTTAEHSDNAMEMAERNIKGKTCCLDVGQKSMPIIMFMNMADDNRKLHLTKFVERLGGRVTNDGGQCTHVVTGEARRTLNFCNALNTGAWVVSPAWLKVSVKEKRFVDEEPFILKDGAFESKYKTTLGEVIKRRKRMPHGLLQGVCVYPTKHVQPPVETISAIVLSAGGKVVTSFEEAKLCRETVVIACEDDISEALMAAKEGLATFSSEWLMSCIMKQELDRTSSQFAESL</sequence>
<evidence type="ECO:0000259" key="6">
    <source>
        <dbReference type="PROSITE" id="PS51186"/>
    </source>
</evidence>
<dbReference type="PROSITE" id="PS50172">
    <property type="entry name" value="BRCT"/>
    <property type="match status" value="2"/>
</dbReference>
<dbReference type="CDD" id="cd04301">
    <property type="entry name" value="NAT_SF"/>
    <property type="match status" value="1"/>
</dbReference>
<protein>
    <submittedName>
        <fullName evidence="7">Uncharacterized protein</fullName>
    </submittedName>
</protein>
<keyword evidence="3" id="KW-0539">Nucleus</keyword>
<dbReference type="Pfam" id="PF00583">
    <property type="entry name" value="Acetyltransf_1"/>
    <property type="match status" value="1"/>
</dbReference>
<keyword evidence="8" id="KW-1185">Reference proteome</keyword>
<dbReference type="CDD" id="cd17744">
    <property type="entry name" value="BRCT_MDC1_rpt1"/>
    <property type="match status" value="1"/>
</dbReference>
<dbReference type="EMBL" id="CM035425">
    <property type="protein sequence ID" value="KAH7330823.1"/>
    <property type="molecule type" value="Genomic_DNA"/>
</dbReference>
<reference evidence="7" key="1">
    <citation type="submission" date="2021-08" db="EMBL/GenBank/DDBJ databases">
        <title>WGS assembly of Ceratopteris richardii.</title>
        <authorList>
            <person name="Marchant D.B."/>
            <person name="Chen G."/>
            <person name="Jenkins J."/>
            <person name="Shu S."/>
            <person name="Leebens-Mack J."/>
            <person name="Grimwood J."/>
            <person name="Schmutz J."/>
            <person name="Soltis P."/>
            <person name="Soltis D."/>
            <person name="Chen Z.-H."/>
        </authorList>
    </citation>
    <scope>NUCLEOTIDE SEQUENCE</scope>
    <source>
        <strain evidence="7">Whitten #5841</strain>
        <tissue evidence="7">Leaf</tissue>
    </source>
</reference>
<keyword evidence="2" id="KW-0227">DNA damage</keyword>
<dbReference type="InterPro" id="IPR051579">
    <property type="entry name" value="DDR_Transcriptional_Reg"/>
</dbReference>
<dbReference type="PANTHER" id="PTHR23196:SF8">
    <property type="entry name" value="N-ACETYLTRANSFERASE"/>
    <property type="match status" value="1"/>
</dbReference>
<dbReference type="CDD" id="cd18432">
    <property type="entry name" value="BRCT_PAXIP1_rpt6_like"/>
    <property type="match status" value="1"/>
</dbReference>
<gene>
    <name evidence="7" type="ORF">KP509_20G003800</name>
</gene>
<feature type="domain" description="N-acetyltransferase" evidence="6">
    <location>
        <begin position="77"/>
        <end position="232"/>
    </location>
</feature>
<dbReference type="GO" id="GO:0006974">
    <property type="term" value="P:DNA damage response"/>
    <property type="evidence" value="ECO:0007669"/>
    <property type="project" value="UniProtKB-KW"/>
</dbReference>
<dbReference type="Gene3D" id="3.40.630.30">
    <property type="match status" value="1"/>
</dbReference>
<dbReference type="PANTHER" id="PTHR23196">
    <property type="entry name" value="PAX TRANSCRIPTION ACTIVATION DOMAIN INTERACTING PROTEIN"/>
    <property type="match status" value="1"/>
</dbReference>
<dbReference type="OMA" id="MFLERCV"/>
<comment type="subcellular location">
    <subcellularLocation>
        <location evidence="1">Nucleus</location>
    </subcellularLocation>
</comment>
<organism evidence="7 8">
    <name type="scientific">Ceratopteris richardii</name>
    <name type="common">Triangle waterfern</name>
    <dbReference type="NCBI Taxonomy" id="49495"/>
    <lineage>
        <taxon>Eukaryota</taxon>
        <taxon>Viridiplantae</taxon>
        <taxon>Streptophyta</taxon>
        <taxon>Embryophyta</taxon>
        <taxon>Tracheophyta</taxon>
        <taxon>Polypodiopsida</taxon>
        <taxon>Polypodiidae</taxon>
        <taxon>Polypodiales</taxon>
        <taxon>Pteridineae</taxon>
        <taxon>Pteridaceae</taxon>
        <taxon>Parkerioideae</taxon>
        <taxon>Ceratopteris</taxon>
    </lineage>
</organism>
<dbReference type="SMART" id="SM00292">
    <property type="entry name" value="BRCT"/>
    <property type="match status" value="2"/>
</dbReference>
<evidence type="ECO:0000256" key="4">
    <source>
        <dbReference type="SAM" id="MobiDB-lite"/>
    </source>
</evidence>
<feature type="region of interest" description="Disordered" evidence="4">
    <location>
        <begin position="397"/>
        <end position="468"/>
    </location>
</feature>
<dbReference type="PROSITE" id="PS51186">
    <property type="entry name" value="GNAT"/>
    <property type="match status" value="1"/>
</dbReference>
<dbReference type="GO" id="GO:0005634">
    <property type="term" value="C:nucleus"/>
    <property type="evidence" value="ECO:0007669"/>
    <property type="project" value="UniProtKB-SubCell"/>
</dbReference>
<comment type="caution">
    <text evidence="7">The sequence shown here is derived from an EMBL/GenBank/DDBJ whole genome shotgun (WGS) entry which is preliminary data.</text>
</comment>
<dbReference type="InterPro" id="IPR001357">
    <property type="entry name" value="BRCT_dom"/>
</dbReference>
<dbReference type="AlphaFoldDB" id="A0A8T2SG07"/>
<feature type="domain" description="BRCT" evidence="5">
    <location>
        <begin position="508"/>
        <end position="587"/>
    </location>
</feature>
<dbReference type="InterPro" id="IPR036420">
    <property type="entry name" value="BRCT_dom_sf"/>
</dbReference>
<evidence type="ECO:0000256" key="3">
    <source>
        <dbReference type="ARBA" id="ARBA00023242"/>
    </source>
</evidence>
<dbReference type="Pfam" id="PF16589">
    <property type="entry name" value="BRCT_2"/>
    <property type="match status" value="1"/>
</dbReference>
<dbReference type="GO" id="GO:0016747">
    <property type="term" value="F:acyltransferase activity, transferring groups other than amino-acyl groups"/>
    <property type="evidence" value="ECO:0007669"/>
    <property type="project" value="InterPro"/>
</dbReference>
<dbReference type="InterPro" id="IPR016181">
    <property type="entry name" value="Acyl_CoA_acyltransferase"/>
</dbReference>
<dbReference type="OrthoDB" id="342264at2759"/>
<proteinExistence type="predicted"/>
<dbReference type="Pfam" id="PF00533">
    <property type="entry name" value="BRCT"/>
    <property type="match status" value="1"/>
</dbReference>
<feature type="domain" description="BRCT" evidence="5">
    <location>
        <begin position="610"/>
        <end position="694"/>
    </location>
</feature>
<dbReference type="SUPFAM" id="SSF52113">
    <property type="entry name" value="BRCT domain"/>
    <property type="match status" value="2"/>
</dbReference>
<dbReference type="Gene3D" id="3.40.50.10190">
    <property type="entry name" value="BRCT domain"/>
    <property type="match status" value="2"/>
</dbReference>
<feature type="compositionally biased region" description="Basic residues" evidence="4">
    <location>
        <begin position="410"/>
        <end position="425"/>
    </location>
</feature>
<dbReference type="InterPro" id="IPR000182">
    <property type="entry name" value="GNAT_dom"/>
</dbReference>
<evidence type="ECO:0000313" key="8">
    <source>
        <dbReference type="Proteomes" id="UP000825935"/>
    </source>
</evidence>
<accession>A0A8T2SG07</accession>
<dbReference type="Proteomes" id="UP000825935">
    <property type="component" value="Chromosome 20"/>
</dbReference>
<evidence type="ECO:0000256" key="1">
    <source>
        <dbReference type="ARBA" id="ARBA00004123"/>
    </source>
</evidence>
<evidence type="ECO:0000259" key="5">
    <source>
        <dbReference type="PROSITE" id="PS50172"/>
    </source>
</evidence>
<evidence type="ECO:0000256" key="2">
    <source>
        <dbReference type="ARBA" id="ARBA00022763"/>
    </source>
</evidence>
<evidence type="ECO:0000313" key="7">
    <source>
        <dbReference type="EMBL" id="KAH7330823.1"/>
    </source>
</evidence>
<name>A0A8T2SG07_CERRI</name>